<dbReference type="Gene3D" id="3.30.519.10">
    <property type="entry name" value="Guanine Nucleotide Dissociation Inhibitor, domain 2"/>
    <property type="match status" value="1"/>
</dbReference>
<dbReference type="Proteomes" id="UP001219933">
    <property type="component" value="Chromosome 4"/>
</dbReference>
<dbReference type="GO" id="GO:0005634">
    <property type="term" value="C:nucleus"/>
    <property type="evidence" value="ECO:0007669"/>
    <property type="project" value="TreeGrafter"/>
</dbReference>
<dbReference type="PRINTS" id="PR00891">
    <property type="entry name" value="RABGDIREP"/>
</dbReference>
<dbReference type="PANTHER" id="PTHR11787:SF4">
    <property type="entry name" value="CHM, RAB ESCORT PROTEIN 1"/>
    <property type="match status" value="1"/>
</dbReference>
<dbReference type="GO" id="GO:0005829">
    <property type="term" value="C:cytosol"/>
    <property type="evidence" value="ECO:0007669"/>
    <property type="project" value="TreeGrafter"/>
</dbReference>
<feature type="compositionally biased region" description="Basic and acidic residues" evidence="2">
    <location>
        <begin position="382"/>
        <end position="400"/>
    </location>
</feature>
<dbReference type="GO" id="GO:0007264">
    <property type="term" value="P:small GTPase-mediated signal transduction"/>
    <property type="evidence" value="ECO:0007669"/>
    <property type="project" value="InterPro"/>
</dbReference>
<name>A0AAF0EX19_9BASI</name>
<dbReference type="GO" id="GO:0005092">
    <property type="term" value="F:GDP-dissociation inhibitor activity"/>
    <property type="evidence" value="ECO:0007669"/>
    <property type="project" value="InterPro"/>
</dbReference>
<sequence>MIEALVRSNVASYATFRLLEHVCIYDGELSRVPGSKSEVFKQRTISLADKRRLMRFLERVAPAPDGTPASPDAPDVTIGSLIADTGLDARLQKALMYGVCLSWREDEPAATALSRTASVLGGYGRYGNSALLVGQYGGAGELAQGFCRSAAVHGATFVLGHAVKSLSHDGELWSLDLHGVEHKFTAKTLVGNVQNICTALSKEQRNGDAYEHVGIIVLDKPLALETDREPESALVVIPPETAGTENAVMVIMQGEGTFACPKGQYVYYLVTHASDNAPQLEKAAAQVCSMSGESVVPLIEFFTTRPLVTVPPEVQHCVVIPDGVPSRTKSTLYPSDAPLQHVANCMETLDHAVYRAEDAFWGAFGSDKAREEALNAAAARRTARDPSEYEGRGGVEPSRQ</sequence>
<gene>
    <name evidence="3" type="ORF">MCUN1_003181</name>
</gene>
<protein>
    <recommendedName>
        <fullName evidence="5">Rab proteins geranylgeranyltransferase component A</fullName>
    </recommendedName>
</protein>
<evidence type="ECO:0000313" key="3">
    <source>
        <dbReference type="EMBL" id="WFD36302.1"/>
    </source>
</evidence>
<evidence type="ECO:0008006" key="5">
    <source>
        <dbReference type="Google" id="ProtNLM"/>
    </source>
</evidence>
<dbReference type="GO" id="GO:0016192">
    <property type="term" value="P:vesicle-mediated transport"/>
    <property type="evidence" value="ECO:0007669"/>
    <property type="project" value="TreeGrafter"/>
</dbReference>
<keyword evidence="4" id="KW-1185">Reference proteome</keyword>
<accession>A0AAF0EX19</accession>
<dbReference type="GO" id="GO:0005968">
    <property type="term" value="C:Rab-protein geranylgeranyltransferase complex"/>
    <property type="evidence" value="ECO:0007669"/>
    <property type="project" value="TreeGrafter"/>
</dbReference>
<dbReference type="PANTHER" id="PTHR11787">
    <property type="entry name" value="RAB GDP-DISSOCIATION INHIBITOR"/>
    <property type="match status" value="1"/>
</dbReference>
<evidence type="ECO:0000256" key="2">
    <source>
        <dbReference type="SAM" id="MobiDB-lite"/>
    </source>
</evidence>
<dbReference type="InterPro" id="IPR036188">
    <property type="entry name" value="FAD/NAD-bd_sf"/>
</dbReference>
<organism evidence="3 4">
    <name type="scientific">Malassezia cuniculi</name>
    <dbReference type="NCBI Taxonomy" id="948313"/>
    <lineage>
        <taxon>Eukaryota</taxon>
        <taxon>Fungi</taxon>
        <taxon>Dikarya</taxon>
        <taxon>Basidiomycota</taxon>
        <taxon>Ustilaginomycotina</taxon>
        <taxon>Malasseziomycetes</taxon>
        <taxon>Malasseziales</taxon>
        <taxon>Malasseziaceae</taxon>
        <taxon>Malassezia</taxon>
    </lineage>
</organism>
<proteinExistence type="inferred from homology"/>
<reference evidence="3" key="1">
    <citation type="submission" date="2023-03" db="EMBL/GenBank/DDBJ databases">
        <title>Mating type loci evolution in Malassezia.</title>
        <authorList>
            <person name="Coelho M.A."/>
        </authorList>
    </citation>
    <scope>NUCLEOTIDE SEQUENCE</scope>
    <source>
        <strain evidence="3">CBS 11721</strain>
    </source>
</reference>
<evidence type="ECO:0000256" key="1">
    <source>
        <dbReference type="ARBA" id="ARBA00005593"/>
    </source>
</evidence>
<dbReference type="InterPro" id="IPR018203">
    <property type="entry name" value="GDP_dissociation_inhibitor"/>
</dbReference>
<dbReference type="SUPFAM" id="SSF51905">
    <property type="entry name" value="FAD/NAD(P)-binding domain"/>
    <property type="match status" value="1"/>
</dbReference>
<evidence type="ECO:0000313" key="4">
    <source>
        <dbReference type="Proteomes" id="UP001219933"/>
    </source>
</evidence>
<dbReference type="EMBL" id="CP119880">
    <property type="protein sequence ID" value="WFD36302.1"/>
    <property type="molecule type" value="Genomic_DNA"/>
</dbReference>
<dbReference type="Pfam" id="PF00996">
    <property type="entry name" value="GDI"/>
    <property type="match status" value="1"/>
</dbReference>
<feature type="region of interest" description="Disordered" evidence="2">
    <location>
        <begin position="376"/>
        <end position="400"/>
    </location>
</feature>
<comment type="similarity">
    <text evidence="1">Belongs to the Rab GDI family.</text>
</comment>
<dbReference type="AlphaFoldDB" id="A0AAF0EX19"/>
<dbReference type="Gene3D" id="1.10.405.10">
    <property type="entry name" value="Guanine Nucleotide Dissociation Inhibitor, domain 1"/>
    <property type="match status" value="1"/>
</dbReference>